<dbReference type="Proteomes" id="UP000198654">
    <property type="component" value="Unassembled WGS sequence"/>
</dbReference>
<dbReference type="EMBL" id="FNGI01000001">
    <property type="protein sequence ID" value="SDK77557.1"/>
    <property type="molecule type" value="Genomic_DNA"/>
</dbReference>
<dbReference type="OrthoDB" id="6169366at2"/>
<dbReference type="AlphaFoldDB" id="A0A1G9EMY1"/>
<protein>
    <submittedName>
        <fullName evidence="1">Uncharacterized protein</fullName>
    </submittedName>
</protein>
<reference evidence="1 2" key="1">
    <citation type="submission" date="2016-10" db="EMBL/GenBank/DDBJ databases">
        <authorList>
            <person name="de Groot N.N."/>
        </authorList>
    </citation>
    <scope>NUCLEOTIDE SEQUENCE [LARGE SCALE GENOMIC DNA]</scope>
    <source>
        <strain evidence="1 2">DSM 14789</strain>
    </source>
</reference>
<organism evidence="1 2">
    <name type="scientific">Modicisalibacter muralis</name>
    <dbReference type="NCBI Taxonomy" id="119000"/>
    <lineage>
        <taxon>Bacteria</taxon>
        <taxon>Pseudomonadati</taxon>
        <taxon>Pseudomonadota</taxon>
        <taxon>Gammaproteobacteria</taxon>
        <taxon>Oceanospirillales</taxon>
        <taxon>Halomonadaceae</taxon>
        <taxon>Modicisalibacter</taxon>
    </lineage>
</organism>
<keyword evidence="2" id="KW-1185">Reference proteome</keyword>
<evidence type="ECO:0000313" key="2">
    <source>
        <dbReference type="Proteomes" id="UP000198654"/>
    </source>
</evidence>
<name>A0A1G9EMY1_9GAMM</name>
<dbReference type="STRING" id="119000.SAMN05661010_00041"/>
<proteinExistence type="predicted"/>
<dbReference type="RefSeq" id="WP_089724365.1">
    <property type="nucleotide sequence ID" value="NZ_FNGI01000001.1"/>
</dbReference>
<sequence length="72" mass="8311">MNERIYLVRDPAGRVHQHIDRSQGGAVQHFVAARAGQDVRRAVAWLVWLNYWRRGFRVVYAPAMPQEDTAHG</sequence>
<accession>A0A1G9EMY1</accession>
<gene>
    <name evidence="1" type="ORF">SAMN05661010_00041</name>
</gene>
<evidence type="ECO:0000313" key="1">
    <source>
        <dbReference type="EMBL" id="SDK77557.1"/>
    </source>
</evidence>